<sequence>MQKSAAKLLGAGLLEEVRARGTLPIWRRDESKGPLALRITRRGLKAIRVDDEPRRSGGASHKKIASGLRRRVAAAERGDLDKTARGRSRTPAVRSRAESQKRTAEPSNLVDRETRRTGAAQVHRVPASRRSRADSKQAYVITMLQRPEGATITAIMEVTGWRPHSVRGFLSAVVRKSLGLTLASDKGEHGRVYRIVCDGAAVPNLASSEQGAA</sequence>
<reference evidence="2 3" key="1">
    <citation type="submission" date="2017-07" db="EMBL/GenBank/DDBJ databases">
        <title>Draft Genome Sequences of Select Purple Nonsulfur Bacteria.</title>
        <authorList>
            <person name="Lasarre B."/>
            <person name="Mckinlay J.B."/>
        </authorList>
    </citation>
    <scope>NUCLEOTIDE SEQUENCE [LARGE SCALE GENOMIC DNA]</scope>
    <source>
        <strain evidence="2 3">DSM 5909</strain>
    </source>
</reference>
<dbReference type="OrthoDB" id="7206991at2"/>
<comment type="caution">
    <text evidence="2">The sequence shown here is derived from an EMBL/GenBank/DDBJ whole genome shotgun (WGS) entry which is preliminary data.</text>
</comment>
<feature type="compositionally biased region" description="Basic and acidic residues" evidence="1">
    <location>
        <begin position="95"/>
        <end position="116"/>
    </location>
</feature>
<evidence type="ECO:0000313" key="2">
    <source>
        <dbReference type="EMBL" id="RAI40470.1"/>
    </source>
</evidence>
<dbReference type="InterPro" id="IPR021880">
    <property type="entry name" value="DUF3489"/>
</dbReference>
<protein>
    <recommendedName>
        <fullName evidence="4">DUF3489 domain-containing protein</fullName>
    </recommendedName>
</protein>
<feature type="compositionally biased region" description="Basic residues" evidence="1">
    <location>
        <begin position="60"/>
        <end position="72"/>
    </location>
</feature>
<feature type="compositionally biased region" description="Basic and acidic residues" evidence="1">
    <location>
        <begin position="73"/>
        <end position="84"/>
    </location>
</feature>
<dbReference type="AlphaFoldDB" id="A0A327KNK4"/>
<keyword evidence="3" id="KW-1185">Reference proteome</keyword>
<proteinExistence type="predicted"/>
<dbReference type="Proteomes" id="UP000249130">
    <property type="component" value="Unassembled WGS sequence"/>
</dbReference>
<name>A0A327KNK4_9BRAD</name>
<evidence type="ECO:0008006" key="4">
    <source>
        <dbReference type="Google" id="ProtNLM"/>
    </source>
</evidence>
<gene>
    <name evidence="2" type="ORF">CH341_23755</name>
</gene>
<dbReference type="EMBL" id="NPEX01000232">
    <property type="protein sequence ID" value="RAI40470.1"/>
    <property type="molecule type" value="Genomic_DNA"/>
</dbReference>
<dbReference type="Pfam" id="PF11994">
    <property type="entry name" value="DUF3489"/>
    <property type="match status" value="1"/>
</dbReference>
<evidence type="ECO:0000313" key="3">
    <source>
        <dbReference type="Proteomes" id="UP000249130"/>
    </source>
</evidence>
<organism evidence="2 3">
    <name type="scientific">Rhodoplanes roseus</name>
    <dbReference type="NCBI Taxonomy" id="29409"/>
    <lineage>
        <taxon>Bacteria</taxon>
        <taxon>Pseudomonadati</taxon>
        <taxon>Pseudomonadota</taxon>
        <taxon>Alphaproteobacteria</taxon>
        <taxon>Hyphomicrobiales</taxon>
        <taxon>Nitrobacteraceae</taxon>
        <taxon>Rhodoplanes</taxon>
    </lineage>
</organism>
<feature type="region of interest" description="Disordered" evidence="1">
    <location>
        <begin position="50"/>
        <end position="121"/>
    </location>
</feature>
<evidence type="ECO:0000256" key="1">
    <source>
        <dbReference type="SAM" id="MobiDB-lite"/>
    </source>
</evidence>
<accession>A0A327KNK4</accession>